<protein>
    <recommendedName>
        <fullName evidence="2">Bifunctional lysine-specific demethylase and histidyl-hydroxylase</fullName>
        <ecNumber evidence="2">1.14.11.-</ecNumber>
    </recommendedName>
</protein>
<organism evidence="3">
    <name type="scientific">Arundo donax</name>
    <name type="common">Giant reed</name>
    <name type="synonym">Donax arundinaceus</name>
    <dbReference type="NCBI Taxonomy" id="35708"/>
    <lineage>
        <taxon>Eukaryota</taxon>
        <taxon>Viridiplantae</taxon>
        <taxon>Streptophyta</taxon>
        <taxon>Embryophyta</taxon>
        <taxon>Tracheophyta</taxon>
        <taxon>Spermatophyta</taxon>
        <taxon>Magnoliopsida</taxon>
        <taxon>Liliopsida</taxon>
        <taxon>Poales</taxon>
        <taxon>Poaceae</taxon>
        <taxon>PACMAD clade</taxon>
        <taxon>Arundinoideae</taxon>
        <taxon>Arundineae</taxon>
        <taxon>Arundo</taxon>
    </lineage>
</organism>
<dbReference type="GO" id="GO:0005730">
    <property type="term" value="C:nucleolus"/>
    <property type="evidence" value="ECO:0007669"/>
    <property type="project" value="TreeGrafter"/>
</dbReference>
<evidence type="ECO:0000313" key="3">
    <source>
        <dbReference type="EMBL" id="JAD99492.1"/>
    </source>
</evidence>
<keyword evidence="2" id="KW-0539">Nucleus</keyword>
<proteinExistence type="inferred from homology"/>
<sequence>MVAAKLPSSSSCTTSHLNALRSSQRSTFDEILKKVDRNCSFKEALRCIELAVKEGDDDTFQWMSWLRHLPQQGNADNRIDFCNILEALEELHEAFSSDPEQFLADCTGFKSTFCRCVVYEDACENFETLHQMYRTTRNQYMRGMLALHGAHVN</sequence>
<dbReference type="AlphaFoldDB" id="A0A0A9ETZ5"/>
<reference evidence="3" key="1">
    <citation type="submission" date="2014-09" db="EMBL/GenBank/DDBJ databases">
        <authorList>
            <person name="Magalhaes I.L.F."/>
            <person name="Oliveira U."/>
            <person name="Santos F.R."/>
            <person name="Vidigal T.H.D.A."/>
            <person name="Brescovit A.D."/>
            <person name="Santos A.J."/>
        </authorList>
    </citation>
    <scope>NUCLEOTIDE SEQUENCE</scope>
    <source>
        <tissue evidence="3">Shoot tissue taken approximately 20 cm above the soil surface</tissue>
    </source>
</reference>
<dbReference type="InterPro" id="IPR039994">
    <property type="entry name" value="NO66-like"/>
</dbReference>
<dbReference type="GO" id="GO:0005506">
    <property type="term" value="F:iron ion binding"/>
    <property type="evidence" value="ECO:0007669"/>
    <property type="project" value="UniProtKB-UniRule"/>
</dbReference>
<comment type="subcellular location">
    <subcellularLocation>
        <location evidence="2">Nucleus</location>
    </subcellularLocation>
</comment>
<dbReference type="EMBL" id="GBRH01198403">
    <property type="protein sequence ID" value="JAD99492.1"/>
    <property type="molecule type" value="Transcribed_RNA"/>
</dbReference>
<dbReference type="GO" id="GO:0051864">
    <property type="term" value="F:histone H3K36 demethylase activity"/>
    <property type="evidence" value="ECO:0007669"/>
    <property type="project" value="TreeGrafter"/>
</dbReference>
<dbReference type="PANTHER" id="PTHR13096">
    <property type="entry name" value="MINA53 MYC INDUCED NUCLEAR ANTIGEN"/>
    <property type="match status" value="1"/>
</dbReference>
<keyword evidence="2" id="KW-0805">Transcription regulation</keyword>
<dbReference type="GO" id="GO:0032453">
    <property type="term" value="F:histone H3K4 demethylase activity"/>
    <property type="evidence" value="ECO:0007669"/>
    <property type="project" value="TreeGrafter"/>
</dbReference>
<comment type="cofactor">
    <cofactor evidence="2">
        <name>Fe(2+)</name>
        <dbReference type="ChEBI" id="CHEBI:29033"/>
    </cofactor>
    <text evidence="2">Binds 1 Fe(2+) ion per subunit.</text>
</comment>
<keyword evidence="2" id="KW-0479">Metal-binding</keyword>
<evidence type="ECO:0000256" key="1">
    <source>
        <dbReference type="ARBA" id="ARBA00023004"/>
    </source>
</evidence>
<keyword evidence="2" id="KW-0804">Transcription</keyword>
<name>A0A0A9ETZ5_ARUDO</name>
<dbReference type="PANTHER" id="PTHR13096:SF9">
    <property type="entry name" value="BIFUNCTIONAL LYSINE-SPECIFIC DEMETHYLASE AND HISTIDYL-HYDROXYLASE"/>
    <property type="match status" value="1"/>
</dbReference>
<keyword evidence="2" id="KW-0223">Dioxygenase</keyword>
<comment type="function">
    <text evidence="2">Oxygenase that can act as both a histone lysine demethylase and a ribosomal histidine hydroxylase.</text>
</comment>
<keyword evidence="1 2" id="KW-0408">Iron</keyword>
<dbReference type="EC" id="1.14.11.-" evidence="2"/>
<comment type="similarity">
    <text evidence="2">Belongs to the ROX family.</text>
</comment>
<evidence type="ECO:0000256" key="2">
    <source>
        <dbReference type="RuleBase" id="RU366061"/>
    </source>
</evidence>
<reference evidence="3" key="2">
    <citation type="journal article" date="2015" name="Data Brief">
        <title>Shoot transcriptome of the giant reed, Arundo donax.</title>
        <authorList>
            <person name="Barrero R.A."/>
            <person name="Guerrero F.D."/>
            <person name="Moolhuijzen P."/>
            <person name="Goolsby J.A."/>
            <person name="Tidwell J."/>
            <person name="Bellgard S.E."/>
            <person name="Bellgard M.I."/>
        </authorList>
    </citation>
    <scope>NUCLEOTIDE SEQUENCE</scope>
    <source>
        <tissue evidence="3">Shoot tissue taken approximately 20 cm above the soil surface</tissue>
    </source>
</reference>
<keyword evidence="2" id="KW-0560">Oxidoreductase</keyword>
<accession>A0A0A9ETZ5</accession>